<evidence type="ECO:0000313" key="1">
    <source>
        <dbReference type="EMBL" id="MBC1936709.1"/>
    </source>
</evidence>
<name>A0A7X0Y511_9LIST</name>
<organism evidence="1 2">
    <name type="scientific">Listeria grandensis</name>
    <dbReference type="NCBI Taxonomy" id="1494963"/>
    <lineage>
        <taxon>Bacteria</taxon>
        <taxon>Bacillati</taxon>
        <taxon>Bacillota</taxon>
        <taxon>Bacilli</taxon>
        <taxon>Bacillales</taxon>
        <taxon>Listeriaceae</taxon>
        <taxon>Listeria</taxon>
    </lineage>
</organism>
<dbReference type="InterPro" id="IPR043519">
    <property type="entry name" value="NT_sf"/>
</dbReference>
<reference evidence="1 2" key="1">
    <citation type="submission" date="2020-03" db="EMBL/GenBank/DDBJ databases">
        <title>Soil Listeria distribution.</title>
        <authorList>
            <person name="Liao J."/>
            <person name="Wiedmann M."/>
        </authorList>
    </citation>
    <scope>NUCLEOTIDE SEQUENCE [LARGE SCALE GENOMIC DNA]</scope>
    <source>
        <strain evidence="1 2">FSL L7-0741</strain>
    </source>
</reference>
<sequence>MTILDKYNEILASPQNIIQELWGDKNIFGEPIIYLAGSLAEGFGNDNSDIDIYCLINPEQWNQLVERKENDSRGLKIWEKNHLIHNIYVDGYRMDIEFWNIDYVNNIVCNLNKFDFNADQYTTRFSKEDLDFLHRIKFGKCISNKKLFDKLYMGINFSNLGFYQVITGSEYFGSYLEDIEGAMESEDFGTTYIIGKILLDISISNFLFSVQETNPSAKWLYRKLQRYEDNIQDYSISEVYWSYQKFDRSKDNILKFVNALIESCTSINNKAQENLVKHQRGNEHVGQ</sequence>
<gene>
    <name evidence="1" type="ORF">HCA69_10050</name>
</gene>
<dbReference type="SUPFAM" id="SSF81301">
    <property type="entry name" value="Nucleotidyltransferase"/>
    <property type="match status" value="1"/>
</dbReference>
<evidence type="ECO:0008006" key="3">
    <source>
        <dbReference type="Google" id="ProtNLM"/>
    </source>
</evidence>
<dbReference type="RefSeq" id="WP_185526229.1">
    <property type="nucleotide sequence ID" value="NZ_JAARWN010000009.1"/>
</dbReference>
<dbReference type="AlphaFoldDB" id="A0A7X0Y511"/>
<proteinExistence type="predicted"/>
<evidence type="ECO:0000313" key="2">
    <source>
        <dbReference type="Proteomes" id="UP000535908"/>
    </source>
</evidence>
<dbReference type="EMBL" id="JAARWN010000009">
    <property type="protein sequence ID" value="MBC1936709.1"/>
    <property type="molecule type" value="Genomic_DNA"/>
</dbReference>
<comment type="caution">
    <text evidence="1">The sequence shown here is derived from an EMBL/GenBank/DDBJ whole genome shotgun (WGS) entry which is preliminary data.</text>
</comment>
<dbReference type="Proteomes" id="UP000535908">
    <property type="component" value="Unassembled WGS sequence"/>
</dbReference>
<protein>
    <recommendedName>
        <fullName evidence="3">Polymerase nucleotidyl transferase domain-containing protein</fullName>
    </recommendedName>
</protein>
<accession>A0A7X0Y511</accession>